<evidence type="ECO:0000313" key="14">
    <source>
        <dbReference type="EMBL" id="EED88013.1"/>
    </source>
</evidence>
<keyword evidence="10 12" id="KW-0408">Iron</keyword>
<dbReference type="RefSeq" id="XP_002294653.1">
    <property type="nucleotide sequence ID" value="XM_002294617.1"/>
</dbReference>
<evidence type="ECO:0000256" key="7">
    <source>
        <dbReference type="ARBA" id="ARBA00022982"/>
    </source>
</evidence>
<organism evidence="14 15">
    <name type="scientific">Thalassiosira pseudonana</name>
    <name type="common">Marine diatom</name>
    <name type="synonym">Cyclotella nana</name>
    <dbReference type="NCBI Taxonomy" id="35128"/>
    <lineage>
        <taxon>Eukaryota</taxon>
        <taxon>Sar</taxon>
        <taxon>Stramenopiles</taxon>
        <taxon>Ochrophyta</taxon>
        <taxon>Bacillariophyta</taxon>
        <taxon>Coscinodiscophyceae</taxon>
        <taxon>Thalassiosirophycidae</taxon>
        <taxon>Thalassiosirales</taxon>
        <taxon>Thalassiosiraceae</taxon>
        <taxon>Thalassiosira</taxon>
    </lineage>
</organism>
<dbReference type="GO" id="GO:0016020">
    <property type="term" value="C:membrane"/>
    <property type="evidence" value="ECO:0007669"/>
    <property type="project" value="UniProtKB-SubCell"/>
</dbReference>
<dbReference type="GO" id="GO:0005739">
    <property type="term" value="C:mitochondrion"/>
    <property type="evidence" value="ECO:0000318"/>
    <property type="project" value="GO_Central"/>
</dbReference>
<dbReference type="CDD" id="cd01053">
    <property type="entry name" value="AOX"/>
    <property type="match status" value="1"/>
</dbReference>
<comment type="cofactor">
    <cofactor evidence="12">
        <name>Fe cation</name>
        <dbReference type="ChEBI" id="CHEBI:24875"/>
    </cofactor>
    <text evidence="12">Binds 2 iron ions per subunit.</text>
</comment>
<dbReference type="PANTHER" id="PTHR31803:SF3">
    <property type="entry name" value="ALTERNATIVE OXIDASE"/>
    <property type="match status" value="1"/>
</dbReference>
<keyword evidence="8 13" id="KW-1133">Transmembrane helix</keyword>
<comment type="similarity">
    <text evidence="2">Belongs to the alternative oxidase family.</text>
</comment>
<evidence type="ECO:0000256" key="8">
    <source>
        <dbReference type="ARBA" id="ARBA00022989"/>
    </source>
</evidence>
<evidence type="ECO:0000256" key="3">
    <source>
        <dbReference type="ARBA" id="ARBA00022448"/>
    </source>
</evidence>
<sequence>MFTKTHGKYTKEELDIKMTHVEPESALDRLALFAVKVTRFGFDQATGWNRGSITTDKVLNRAIFLETVAAIPGMVAAIIRHFRSLRNMARDGGMLNMFLEEANNERMHLLTFIRMKDPGYLFRGAVVGSQFAFGSAFLVLYMISPAFCHRFVGYIEEEACATYTKIIKAIEEAPEGSDLAKWRTEEAPKIAKGYWHLGEEGTVLDVMRAVRADEAEHRDVNHAVSGVAHDTVNPLYDPREKMDSMMKRYVKDMMERSETKTATS</sequence>
<dbReference type="PIRSF" id="PIRSF005229">
    <property type="entry name" value="AOX"/>
    <property type="match status" value="1"/>
</dbReference>
<evidence type="ECO:0000256" key="12">
    <source>
        <dbReference type="PIRSR" id="PIRSR005229-1"/>
    </source>
</evidence>
<dbReference type="Pfam" id="PF01786">
    <property type="entry name" value="AOX"/>
    <property type="match status" value="1"/>
</dbReference>
<feature type="transmembrane region" description="Helical" evidence="13">
    <location>
        <begin position="120"/>
        <end position="143"/>
    </location>
</feature>
<dbReference type="Proteomes" id="UP000001449">
    <property type="component" value="Chromosome 20"/>
</dbReference>
<dbReference type="Gene3D" id="1.20.1260.140">
    <property type="entry name" value="Alternative oxidase"/>
    <property type="match status" value="1"/>
</dbReference>
<keyword evidence="7" id="KW-0249">Electron transport</keyword>
<dbReference type="GO" id="GO:0046872">
    <property type="term" value="F:metal ion binding"/>
    <property type="evidence" value="ECO:0007669"/>
    <property type="project" value="UniProtKB-KW"/>
</dbReference>
<evidence type="ECO:0000256" key="13">
    <source>
        <dbReference type="SAM" id="Phobius"/>
    </source>
</evidence>
<gene>
    <name evidence="14" type="primary">AOX2</name>
    <name evidence="14" type="ORF">THAPSDRAFT_42992</name>
</gene>
<dbReference type="OMA" id="WKQKKAP"/>
<name>B8CF38_THAPS</name>
<feature type="binding site" evidence="12">
    <location>
        <position position="214"/>
    </location>
    <ligand>
        <name>Fe cation</name>
        <dbReference type="ChEBI" id="CHEBI:24875"/>
        <label>2</label>
    </ligand>
</feature>
<keyword evidence="9" id="KW-0560">Oxidoreductase</keyword>
<keyword evidence="15" id="KW-1185">Reference proteome</keyword>
<dbReference type="PaxDb" id="35128-Thaps42992"/>
<feature type="binding site" evidence="12">
    <location>
        <position position="214"/>
    </location>
    <ligand>
        <name>Fe cation</name>
        <dbReference type="ChEBI" id="CHEBI:24875"/>
        <label>1</label>
    </ligand>
</feature>
<dbReference type="HOGENOM" id="CLU_041974_3_1_1"/>
<keyword evidence="11 13" id="KW-0472">Membrane</keyword>
<feature type="binding site" evidence="12">
    <location>
        <position position="108"/>
    </location>
    <ligand>
        <name>Fe cation</name>
        <dbReference type="ChEBI" id="CHEBI:24875"/>
        <label>1</label>
    </ligand>
</feature>
<evidence type="ECO:0000256" key="6">
    <source>
        <dbReference type="ARBA" id="ARBA00022723"/>
    </source>
</evidence>
<feature type="transmembrane region" description="Helical" evidence="13">
    <location>
        <begin position="58"/>
        <end position="79"/>
    </location>
</feature>
<accession>B8CF38</accession>
<evidence type="ECO:0000256" key="11">
    <source>
        <dbReference type="ARBA" id="ARBA00023136"/>
    </source>
</evidence>
<evidence type="ECO:0000256" key="1">
    <source>
        <dbReference type="ARBA" id="ARBA00004370"/>
    </source>
</evidence>
<evidence type="ECO:0000256" key="2">
    <source>
        <dbReference type="ARBA" id="ARBA00008388"/>
    </source>
</evidence>
<dbReference type="STRING" id="35128.B8CF38"/>
<feature type="binding site" evidence="12">
    <location>
        <position position="156"/>
    </location>
    <ligand>
        <name>Fe cation</name>
        <dbReference type="ChEBI" id="CHEBI:24875"/>
        <label>2</label>
    </ligand>
</feature>
<keyword evidence="4" id="KW-0679">Respiratory chain</keyword>
<feature type="binding site" evidence="12">
    <location>
        <position position="105"/>
    </location>
    <ligand>
        <name>Fe cation</name>
        <dbReference type="ChEBI" id="CHEBI:24875"/>
        <label>1</label>
    </ligand>
</feature>
<evidence type="ECO:0000256" key="10">
    <source>
        <dbReference type="ARBA" id="ARBA00023004"/>
    </source>
</evidence>
<dbReference type="eggNOG" id="ENOG502QSB5">
    <property type="taxonomic scope" value="Eukaryota"/>
</dbReference>
<evidence type="ECO:0000256" key="4">
    <source>
        <dbReference type="ARBA" id="ARBA00022660"/>
    </source>
</evidence>
<dbReference type="GeneID" id="7443639"/>
<dbReference type="AlphaFoldDB" id="B8CF38"/>
<dbReference type="GO" id="GO:0010230">
    <property type="term" value="P:alternative respiration"/>
    <property type="evidence" value="ECO:0000318"/>
    <property type="project" value="GO_Central"/>
</dbReference>
<dbReference type="FunFam" id="1.20.1260.140:FF:000004">
    <property type="entry name" value="Mitochondrial alternative oxidase"/>
    <property type="match status" value="1"/>
</dbReference>
<protein>
    <submittedName>
        <fullName evidence="14">Mitochondrial alternative oxidase</fullName>
    </submittedName>
</protein>
<comment type="subcellular location">
    <subcellularLocation>
        <location evidence="1">Membrane</location>
    </subcellularLocation>
</comment>
<keyword evidence="5 13" id="KW-0812">Transmembrane</keyword>
<evidence type="ECO:0000256" key="5">
    <source>
        <dbReference type="ARBA" id="ARBA00022692"/>
    </source>
</evidence>
<dbReference type="InterPro" id="IPR038659">
    <property type="entry name" value="AOX_sf"/>
</dbReference>
<dbReference type="SUPFAM" id="SSF47240">
    <property type="entry name" value="Ferritin-like"/>
    <property type="match status" value="1"/>
</dbReference>
<dbReference type="PANTHER" id="PTHR31803">
    <property type="entry name" value="ALTERNATIVE OXIDASE"/>
    <property type="match status" value="1"/>
</dbReference>
<reference evidence="14 15" key="2">
    <citation type="journal article" date="2008" name="Nature">
        <title>The Phaeodactylum genome reveals the evolutionary history of diatom genomes.</title>
        <authorList>
            <person name="Bowler C."/>
            <person name="Allen A.E."/>
            <person name="Badger J.H."/>
            <person name="Grimwood J."/>
            <person name="Jabbari K."/>
            <person name="Kuo A."/>
            <person name="Maheswari U."/>
            <person name="Martens C."/>
            <person name="Maumus F."/>
            <person name="Otillar R.P."/>
            <person name="Rayko E."/>
            <person name="Salamov A."/>
            <person name="Vandepoele K."/>
            <person name="Beszteri B."/>
            <person name="Gruber A."/>
            <person name="Heijde M."/>
            <person name="Katinka M."/>
            <person name="Mock T."/>
            <person name="Valentin K."/>
            <person name="Verret F."/>
            <person name="Berges J.A."/>
            <person name="Brownlee C."/>
            <person name="Cadoret J.P."/>
            <person name="Chiovitti A."/>
            <person name="Choi C.J."/>
            <person name="Coesel S."/>
            <person name="De Martino A."/>
            <person name="Detter J.C."/>
            <person name="Durkin C."/>
            <person name="Falciatore A."/>
            <person name="Fournet J."/>
            <person name="Haruta M."/>
            <person name="Huysman M.J."/>
            <person name="Jenkins B.D."/>
            <person name="Jiroutova K."/>
            <person name="Jorgensen R.E."/>
            <person name="Joubert Y."/>
            <person name="Kaplan A."/>
            <person name="Kroger N."/>
            <person name="Kroth P.G."/>
            <person name="La Roche J."/>
            <person name="Lindquist E."/>
            <person name="Lommer M."/>
            <person name="Martin-Jezequel V."/>
            <person name="Lopez P.J."/>
            <person name="Lucas S."/>
            <person name="Mangogna M."/>
            <person name="McGinnis K."/>
            <person name="Medlin L.K."/>
            <person name="Montsant A."/>
            <person name="Oudot-Le Secq M.P."/>
            <person name="Napoli C."/>
            <person name="Obornik M."/>
            <person name="Parker M.S."/>
            <person name="Petit J.L."/>
            <person name="Porcel B.M."/>
            <person name="Poulsen N."/>
            <person name="Robison M."/>
            <person name="Rychlewski L."/>
            <person name="Rynearson T.A."/>
            <person name="Schmutz J."/>
            <person name="Shapiro H."/>
            <person name="Siaut M."/>
            <person name="Stanley M."/>
            <person name="Sussman M.R."/>
            <person name="Taylor A.R."/>
            <person name="Vardi A."/>
            <person name="von Dassow P."/>
            <person name="Vyverman W."/>
            <person name="Willis A."/>
            <person name="Wyrwicz L.S."/>
            <person name="Rokhsar D.S."/>
            <person name="Weissenbach J."/>
            <person name="Armbrust E.V."/>
            <person name="Green B.R."/>
            <person name="Van de Peer Y."/>
            <person name="Grigoriev I.V."/>
        </authorList>
    </citation>
    <scope>NUCLEOTIDE SEQUENCE [LARGE SCALE GENOMIC DNA]</scope>
    <source>
        <strain evidence="14 15">CCMP1335</strain>
    </source>
</reference>
<dbReference type="GO" id="GO:0009916">
    <property type="term" value="F:alternative oxidase activity"/>
    <property type="evidence" value="ECO:0000318"/>
    <property type="project" value="GO_Central"/>
</dbReference>
<dbReference type="InterPro" id="IPR002680">
    <property type="entry name" value="AOX"/>
</dbReference>
<proteinExistence type="inferred from homology"/>
<evidence type="ECO:0000256" key="9">
    <source>
        <dbReference type="ARBA" id="ARBA00023002"/>
    </source>
</evidence>
<feature type="binding site" evidence="12">
    <location>
        <position position="105"/>
    </location>
    <ligand>
        <name>Fe cation</name>
        <dbReference type="ChEBI" id="CHEBI:24875"/>
        <label>2</label>
    </ligand>
</feature>
<feature type="binding site" evidence="12">
    <location>
        <position position="66"/>
    </location>
    <ligand>
        <name>Fe cation</name>
        <dbReference type="ChEBI" id="CHEBI:24875"/>
        <label>1</label>
    </ligand>
</feature>
<dbReference type="KEGG" id="tps:THAPSDRAFT_42992"/>
<dbReference type="EMBL" id="CM000652">
    <property type="protein sequence ID" value="EED88013.1"/>
    <property type="molecule type" value="Genomic_DNA"/>
</dbReference>
<keyword evidence="6 12" id="KW-0479">Metal-binding</keyword>
<keyword evidence="3" id="KW-0813">Transport</keyword>
<evidence type="ECO:0000313" key="15">
    <source>
        <dbReference type="Proteomes" id="UP000001449"/>
    </source>
</evidence>
<reference evidence="14 15" key="1">
    <citation type="journal article" date="2004" name="Science">
        <title>The genome of the diatom Thalassiosira pseudonana: ecology, evolution, and metabolism.</title>
        <authorList>
            <person name="Armbrust E.V."/>
            <person name="Berges J.A."/>
            <person name="Bowler C."/>
            <person name="Green B.R."/>
            <person name="Martinez D."/>
            <person name="Putnam N.H."/>
            <person name="Zhou S."/>
            <person name="Allen A.E."/>
            <person name="Apt K.E."/>
            <person name="Bechner M."/>
            <person name="Brzezinski M.A."/>
            <person name="Chaal B.K."/>
            <person name="Chiovitti A."/>
            <person name="Davis A.K."/>
            <person name="Demarest M.S."/>
            <person name="Detter J.C."/>
            <person name="Glavina T."/>
            <person name="Goodstein D."/>
            <person name="Hadi M.Z."/>
            <person name="Hellsten U."/>
            <person name="Hildebrand M."/>
            <person name="Jenkins B.D."/>
            <person name="Jurka J."/>
            <person name="Kapitonov V.V."/>
            <person name="Kroger N."/>
            <person name="Lau W.W."/>
            <person name="Lane T.W."/>
            <person name="Larimer F.W."/>
            <person name="Lippmeier J.C."/>
            <person name="Lucas S."/>
            <person name="Medina M."/>
            <person name="Montsant A."/>
            <person name="Obornik M."/>
            <person name="Parker M.S."/>
            <person name="Palenik B."/>
            <person name="Pazour G.J."/>
            <person name="Richardson P.M."/>
            <person name="Rynearson T.A."/>
            <person name="Saito M.A."/>
            <person name="Schwartz D.C."/>
            <person name="Thamatrakoln K."/>
            <person name="Valentin K."/>
            <person name="Vardi A."/>
            <person name="Wilkerson F.P."/>
            <person name="Rokhsar D.S."/>
        </authorList>
    </citation>
    <scope>NUCLEOTIDE SEQUENCE [LARGE SCALE GENOMIC DNA]</scope>
    <source>
        <strain evidence="14 15">CCMP1335</strain>
    </source>
</reference>
<dbReference type="InterPro" id="IPR009078">
    <property type="entry name" value="Ferritin-like_SF"/>
</dbReference>
<feature type="binding site" evidence="12">
    <location>
        <position position="217"/>
    </location>
    <ligand>
        <name>Fe cation</name>
        <dbReference type="ChEBI" id="CHEBI:24875"/>
        <label>2</label>
    </ligand>
</feature>
<dbReference type="InParanoid" id="B8CF38"/>